<dbReference type="Proteomes" id="UP000298021">
    <property type="component" value="Unassembled WGS sequence"/>
</dbReference>
<feature type="transmembrane region" description="Helical" evidence="1">
    <location>
        <begin position="66"/>
        <end position="84"/>
    </location>
</feature>
<proteinExistence type="predicted"/>
<evidence type="ECO:0000313" key="2">
    <source>
        <dbReference type="EMBL" id="TGD23072.1"/>
    </source>
</evidence>
<evidence type="ECO:0000313" key="3">
    <source>
        <dbReference type="Proteomes" id="UP000298021"/>
    </source>
</evidence>
<keyword evidence="1" id="KW-1133">Transmembrane helix</keyword>
<feature type="transmembrane region" description="Helical" evidence="1">
    <location>
        <begin position="15"/>
        <end position="35"/>
    </location>
</feature>
<feature type="transmembrane region" description="Helical" evidence="1">
    <location>
        <begin position="91"/>
        <end position="108"/>
    </location>
</feature>
<sequence length="113" mass="13542">MKKIWNAVEKSKTTYIALISIILVFIMPILFNLFHLGRTNRIIWLFFVINILFAAFIGWFTRKYQLSFFNLVIFPVIFVISVFIKYGRYGYFLSGIYLILSILIYFLFEDKEN</sequence>
<protein>
    <submittedName>
        <fullName evidence="2">Uncharacterized protein</fullName>
    </submittedName>
</protein>
<keyword evidence="3" id="KW-1185">Reference proteome</keyword>
<reference evidence="2 3" key="1">
    <citation type="submission" date="2018-10" db="EMBL/GenBank/DDBJ databases">
        <title>Lactobacillus sp. R7 and Lactobacillus sp. R19 isolated from fermented mustard green product of Taiwan.</title>
        <authorList>
            <person name="Lin S.-T."/>
        </authorList>
    </citation>
    <scope>NUCLEOTIDE SEQUENCE [LARGE SCALE GENOMIC DNA]</scope>
    <source>
        <strain evidence="2 3">BCRC 81127</strain>
    </source>
</reference>
<comment type="caution">
    <text evidence="2">The sequence shown here is derived from an EMBL/GenBank/DDBJ whole genome shotgun (WGS) entry which is preliminary data.</text>
</comment>
<gene>
    <name evidence="2" type="ORF">EGT49_06975</name>
</gene>
<dbReference type="EMBL" id="RKLY01000015">
    <property type="protein sequence ID" value="TGD23072.1"/>
    <property type="molecule type" value="Genomic_DNA"/>
</dbReference>
<keyword evidence="1" id="KW-0812">Transmembrane</keyword>
<dbReference type="RefSeq" id="WP_135372833.1">
    <property type="nucleotide sequence ID" value="NZ_RKLY01000015.1"/>
</dbReference>
<keyword evidence="1" id="KW-0472">Membrane</keyword>
<dbReference type="AlphaFoldDB" id="A0A4Z0JM09"/>
<name>A0A4Z0JM09_9LACO</name>
<feature type="transmembrane region" description="Helical" evidence="1">
    <location>
        <begin position="42"/>
        <end position="60"/>
    </location>
</feature>
<evidence type="ECO:0000256" key="1">
    <source>
        <dbReference type="SAM" id="Phobius"/>
    </source>
</evidence>
<dbReference type="OrthoDB" id="2298612at2"/>
<accession>A0A4Z0JM09</accession>
<organism evidence="2 3">
    <name type="scientific">Companilactobacillus suantsaicola</name>
    <dbReference type="NCBI Taxonomy" id="2487723"/>
    <lineage>
        <taxon>Bacteria</taxon>
        <taxon>Bacillati</taxon>
        <taxon>Bacillota</taxon>
        <taxon>Bacilli</taxon>
        <taxon>Lactobacillales</taxon>
        <taxon>Lactobacillaceae</taxon>
        <taxon>Companilactobacillus</taxon>
    </lineage>
</organism>